<evidence type="ECO:0000256" key="1">
    <source>
        <dbReference type="ARBA" id="ARBA00001974"/>
    </source>
</evidence>
<accession>A0A653DQ80</accession>
<dbReference type="GO" id="GO:0050661">
    <property type="term" value="F:NADP binding"/>
    <property type="evidence" value="ECO:0007669"/>
    <property type="project" value="InterPro"/>
</dbReference>
<dbReference type="SUPFAM" id="SSF51905">
    <property type="entry name" value="FAD/NAD(P)-binding domain"/>
    <property type="match status" value="2"/>
</dbReference>
<dbReference type="Pfam" id="PF00743">
    <property type="entry name" value="FMO-like"/>
    <property type="match status" value="2"/>
</dbReference>
<evidence type="ECO:0000313" key="10">
    <source>
        <dbReference type="Proteomes" id="UP000410492"/>
    </source>
</evidence>
<evidence type="ECO:0000256" key="8">
    <source>
        <dbReference type="RuleBase" id="RU361177"/>
    </source>
</evidence>
<dbReference type="FunFam" id="3.50.50.60:FF:000138">
    <property type="entry name" value="Flavin-containing monooxygenase"/>
    <property type="match status" value="1"/>
</dbReference>
<keyword evidence="3 8" id="KW-0285">Flavoprotein</keyword>
<evidence type="ECO:0000256" key="6">
    <source>
        <dbReference type="ARBA" id="ARBA00023002"/>
    </source>
</evidence>
<dbReference type="InterPro" id="IPR000960">
    <property type="entry name" value="Flavin_mOase"/>
</dbReference>
<evidence type="ECO:0000256" key="3">
    <source>
        <dbReference type="ARBA" id="ARBA00022630"/>
    </source>
</evidence>
<organism evidence="9 10">
    <name type="scientific">Callosobruchus maculatus</name>
    <name type="common">Southern cowpea weevil</name>
    <name type="synonym">Pulse bruchid</name>
    <dbReference type="NCBI Taxonomy" id="64391"/>
    <lineage>
        <taxon>Eukaryota</taxon>
        <taxon>Metazoa</taxon>
        <taxon>Ecdysozoa</taxon>
        <taxon>Arthropoda</taxon>
        <taxon>Hexapoda</taxon>
        <taxon>Insecta</taxon>
        <taxon>Pterygota</taxon>
        <taxon>Neoptera</taxon>
        <taxon>Endopterygota</taxon>
        <taxon>Coleoptera</taxon>
        <taxon>Polyphaga</taxon>
        <taxon>Cucujiformia</taxon>
        <taxon>Chrysomeloidea</taxon>
        <taxon>Chrysomelidae</taxon>
        <taxon>Bruchinae</taxon>
        <taxon>Bruchini</taxon>
        <taxon>Callosobruchus</taxon>
    </lineage>
</organism>
<gene>
    <name evidence="9" type="ORF">CALMAC_LOCUS19015</name>
</gene>
<dbReference type="InterPro" id="IPR050346">
    <property type="entry name" value="FMO-like"/>
</dbReference>
<keyword evidence="10" id="KW-1185">Reference proteome</keyword>
<protein>
    <recommendedName>
        <fullName evidence="8">Flavin-containing monooxygenase</fullName>
        <ecNumber evidence="8">1.-.-.-</ecNumber>
    </recommendedName>
</protein>
<comment type="similarity">
    <text evidence="2 8">Belongs to the FMO family.</text>
</comment>
<comment type="cofactor">
    <cofactor evidence="1 8">
        <name>FAD</name>
        <dbReference type="ChEBI" id="CHEBI:57692"/>
    </cofactor>
</comment>
<dbReference type="InterPro" id="IPR036188">
    <property type="entry name" value="FAD/NAD-bd_sf"/>
</dbReference>
<dbReference type="EMBL" id="CAACVG010013303">
    <property type="protein sequence ID" value="VEN61672.1"/>
    <property type="molecule type" value="Genomic_DNA"/>
</dbReference>
<evidence type="ECO:0000256" key="4">
    <source>
        <dbReference type="ARBA" id="ARBA00022827"/>
    </source>
</evidence>
<dbReference type="PRINTS" id="PR00370">
    <property type="entry name" value="FMOXYGENASE"/>
</dbReference>
<evidence type="ECO:0000313" key="9">
    <source>
        <dbReference type="EMBL" id="VEN61672.1"/>
    </source>
</evidence>
<keyword evidence="7 8" id="KW-0503">Monooxygenase</keyword>
<keyword evidence="4 8" id="KW-0274">FAD</keyword>
<evidence type="ECO:0000256" key="7">
    <source>
        <dbReference type="ARBA" id="ARBA00023033"/>
    </source>
</evidence>
<reference evidence="9 10" key="1">
    <citation type="submission" date="2019-01" db="EMBL/GenBank/DDBJ databases">
        <authorList>
            <person name="Sayadi A."/>
        </authorList>
    </citation>
    <scope>NUCLEOTIDE SEQUENCE [LARGE SCALE GENOMIC DNA]</scope>
</reference>
<dbReference type="InterPro" id="IPR020946">
    <property type="entry name" value="Flavin_mOase-like"/>
</dbReference>
<dbReference type="EC" id="1.-.-.-" evidence="8"/>
<keyword evidence="6 8" id="KW-0560">Oxidoreductase</keyword>
<dbReference type="AlphaFoldDB" id="A0A653DQ80"/>
<evidence type="ECO:0000256" key="5">
    <source>
        <dbReference type="ARBA" id="ARBA00022857"/>
    </source>
</evidence>
<dbReference type="Gene3D" id="3.50.50.60">
    <property type="entry name" value="FAD/NAD(P)-binding domain"/>
    <property type="match status" value="2"/>
</dbReference>
<dbReference type="GO" id="GO:0050660">
    <property type="term" value="F:flavin adenine dinucleotide binding"/>
    <property type="evidence" value="ECO:0007669"/>
    <property type="project" value="InterPro"/>
</dbReference>
<evidence type="ECO:0000256" key="2">
    <source>
        <dbReference type="ARBA" id="ARBA00009183"/>
    </source>
</evidence>
<dbReference type="PIRSF" id="PIRSF000332">
    <property type="entry name" value="FMO"/>
    <property type="match status" value="1"/>
</dbReference>
<dbReference type="PANTHER" id="PTHR23023">
    <property type="entry name" value="DIMETHYLANILINE MONOOXYGENASE"/>
    <property type="match status" value="1"/>
</dbReference>
<dbReference type="OrthoDB" id="66881at2759"/>
<dbReference type="GO" id="GO:0004499">
    <property type="term" value="F:N,N-dimethylaniline monooxygenase activity"/>
    <property type="evidence" value="ECO:0007669"/>
    <property type="project" value="InterPro"/>
</dbReference>
<name>A0A653DQ80_CALMS</name>
<keyword evidence="5" id="KW-0521">NADP</keyword>
<proteinExistence type="inferred from homology"/>
<sequence length="359" mass="41816">MYFSDFPFPERYESFITRKDVLDYLNMYADRFNLRPLVKLNCLVRNVRPLKDDRWEVTYLHKPTNETIRKVYDVVIVCNGHYNVPIYPEVIGEELFQGKKEHSRDYRHNGPYKDKRVLIIGAGPSGVDLTNQISEVAECVLFSTHSAVVAKQTYRENVIKKPDVSRIVDHETVEFTDGTTSRCDVIIYCTGYQYSFPFLDDSCGIKVEDGVIQPLYKHIINIERPTMCFIGLPFIVAAFLTFDVQTKYYCKYLDGSLKLPSKEEMYQDTENEKKWRSEKGISSNKFHMMGSLEQKYYDDLAAEAGIEPLPRVALKIKLASKDRQATDIQNYRRDRFVVLDDDNFILYESACDYPECKET</sequence>
<dbReference type="Proteomes" id="UP000410492">
    <property type="component" value="Unassembled WGS sequence"/>
</dbReference>